<evidence type="ECO:0000256" key="3">
    <source>
        <dbReference type="ARBA" id="ARBA00022691"/>
    </source>
</evidence>
<dbReference type="NCBIfam" id="TIGR02351">
    <property type="entry name" value="thiH"/>
    <property type="match status" value="1"/>
</dbReference>
<accession>A0A7H9CG20</accession>
<evidence type="ECO:0000256" key="4">
    <source>
        <dbReference type="ARBA" id="ARBA00022723"/>
    </source>
</evidence>
<dbReference type="EC" id="4.1.99.19" evidence="8"/>
<protein>
    <submittedName>
        <fullName evidence="8">2-iminoacetate synthase</fullName>
        <ecNumber evidence="8">4.1.99.19</ecNumber>
    </submittedName>
</protein>
<name>A0A7H9CG20_9BACT</name>
<keyword evidence="5" id="KW-0408">Iron</keyword>
<keyword evidence="9" id="KW-1185">Reference proteome</keyword>
<dbReference type="PANTHER" id="PTHR43583">
    <property type="entry name" value="2-IMINOACETATE SYNTHASE"/>
    <property type="match status" value="1"/>
</dbReference>
<evidence type="ECO:0000259" key="7">
    <source>
        <dbReference type="SMART" id="SM00876"/>
    </source>
</evidence>
<dbReference type="Proteomes" id="UP000509414">
    <property type="component" value="Chromosome"/>
</dbReference>
<dbReference type="SUPFAM" id="SSF102114">
    <property type="entry name" value="Radical SAM enzymes"/>
    <property type="match status" value="1"/>
</dbReference>
<proteinExistence type="predicted"/>
<dbReference type="Pfam" id="PF06968">
    <property type="entry name" value="BATS"/>
    <property type="match status" value="1"/>
</dbReference>
<dbReference type="AlphaFoldDB" id="A0A7H9CG20"/>
<dbReference type="SFLD" id="SFLDS00029">
    <property type="entry name" value="Radical_SAM"/>
    <property type="match status" value="1"/>
</dbReference>
<keyword evidence="8" id="KW-0456">Lyase</keyword>
<feature type="domain" description="Biotin and thiamin synthesis-associated" evidence="7">
    <location>
        <begin position="275"/>
        <end position="378"/>
    </location>
</feature>
<dbReference type="SFLD" id="SFLDF00301">
    <property type="entry name" value="2-iminoacetate_synthase_(ThiH)"/>
    <property type="match status" value="1"/>
</dbReference>
<keyword evidence="2" id="KW-0004">4Fe-4S</keyword>
<dbReference type="InterPro" id="IPR010722">
    <property type="entry name" value="BATS_dom"/>
</dbReference>
<evidence type="ECO:0000256" key="2">
    <source>
        <dbReference type="ARBA" id="ARBA00022485"/>
    </source>
</evidence>
<dbReference type="GO" id="GO:0036355">
    <property type="term" value="F:2-iminoacetate synthase activity"/>
    <property type="evidence" value="ECO:0007669"/>
    <property type="project" value="UniProtKB-EC"/>
</dbReference>
<dbReference type="SFLD" id="SFLDG01060">
    <property type="entry name" value="BATS_domain_containing"/>
    <property type="match status" value="1"/>
</dbReference>
<dbReference type="SMART" id="SM00876">
    <property type="entry name" value="BATS"/>
    <property type="match status" value="1"/>
</dbReference>
<evidence type="ECO:0000256" key="1">
    <source>
        <dbReference type="ARBA" id="ARBA00001966"/>
    </source>
</evidence>
<reference evidence="8 9" key="1">
    <citation type="submission" date="2020-02" db="EMBL/GenBank/DDBJ databases">
        <title>Complete genome sequence of the novel Campylobacter species Candidatus Campylobacter infans.</title>
        <authorList>
            <person name="Duim B."/>
            <person name="Zomer A."/>
            <person name="van der Graaf L."/>
            <person name="Wagenaar J."/>
        </authorList>
    </citation>
    <scope>NUCLEOTIDE SEQUENCE [LARGE SCALE GENOMIC DNA]</scope>
    <source>
        <strain evidence="8 9">19S00001</strain>
    </source>
</reference>
<keyword evidence="4" id="KW-0479">Metal-binding</keyword>
<keyword evidence="3" id="KW-0949">S-adenosyl-L-methionine</keyword>
<dbReference type="GO" id="GO:0005506">
    <property type="term" value="F:iron ion binding"/>
    <property type="evidence" value="ECO:0007669"/>
    <property type="project" value="InterPro"/>
</dbReference>
<dbReference type="RefSeq" id="WP_179975292.1">
    <property type="nucleotide sequence ID" value="NZ_CP049075.1"/>
</dbReference>
<dbReference type="InterPro" id="IPR058240">
    <property type="entry name" value="rSAM_sf"/>
</dbReference>
<dbReference type="InterPro" id="IPR012726">
    <property type="entry name" value="ThiH"/>
</dbReference>
<dbReference type="GO" id="GO:0051539">
    <property type="term" value="F:4 iron, 4 sulfur cluster binding"/>
    <property type="evidence" value="ECO:0007669"/>
    <property type="project" value="UniProtKB-KW"/>
</dbReference>
<keyword evidence="6" id="KW-0411">Iron-sulfur</keyword>
<evidence type="ECO:0000256" key="6">
    <source>
        <dbReference type="ARBA" id="ARBA00023014"/>
    </source>
</evidence>
<evidence type="ECO:0000313" key="9">
    <source>
        <dbReference type="Proteomes" id="UP000509414"/>
    </source>
</evidence>
<evidence type="ECO:0000256" key="5">
    <source>
        <dbReference type="ARBA" id="ARBA00023004"/>
    </source>
</evidence>
<comment type="cofactor">
    <cofactor evidence="1">
        <name>[4Fe-4S] cluster</name>
        <dbReference type="ChEBI" id="CHEBI:49883"/>
    </cofactor>
</comment>
<dbReference type="Gene3D" id="3.20.20.70">
    <property type="entry name" value="Aldolase class I"/>
    <property type="match status" value="1"/>
</dbReference>
<dbReference type="PANTHER" id="PTHR43583:SF1">
    <property type="entry name" value="2-IMINOACETATE SYNTHASE"/>
    <property type="match status" value="1"/>
</dbReference>
<dbReference type="SFLD" id="SFLDG01081">
    <property type="entry name" value="cleavage_of_the_Ca-Cb_bond_in"/>
    <property type="match status" value="1"/>
</dbReference>
<sequence>MKNLLDCMSYLSHQEQSDHKIMNCVLDECENADFNAISQSQVKSAINKAFRKEALNLSDFKALLSPAAALLLEDLAQASKASKERYFGKNIYLFTPLYIANHCDNLCVYCGFNSKNKIRRAQLSDEGLQAELESIAKSGLCELLVLTGESQSKTPLDYISKSCKKASKYFATLGVEIYPLNTDGYDNLCQNGVDFVTVFQETYNPKKYAKIHLDGNKRIFPYRFNAQERALKGGMRGVAFGALLGIDDWRKDALATGLHAHLLQAKYPHAQISISVPRLRPFIHNARQKSGVSEQELAQIICAYRLFAPYAGITLSTRENEKFRNGAMHFGITKLSAGVSAGIGAHSGKKSGDDQFEINDLRSVEQMKQAIKKAGLVAVFNDHINL</sequence>
<dbReference type="InterPro" id="IPR013785">
    <property type="entry name" value="Aldolase_TIM"/>
</dbReference>
<dbReference type="EMBL" id="CP049075">
    <property type="protein sequence ID" value="QLI04581.1"/>
    <property type="molecule type" value="Genomic_DNA"/>
</dbReference>
<gene>
    <name evidence="8" type="primary">thiH</name>
    <name evidence="8" type="ORF">CINF_0026</name>
</gene>
<dbReference type="InterPro" id="IPR007197">
    <property type="entry name" value="rSAM"/>
</dbReference>
<evidence type="ECO:0000313" key="8">
    <source>
        <dbReference type="EMBL" id="QLI04581.1"/>
    </source>
</evidence>
<dbReference type="KEGG" id="cinf:CINF_0026"/>
<dbReference type="CDD" id="cd01335">
    <property type="entry name" value="Radical_SAM"/>
    <property type="match status" value="1"/>
</dbReference>
<dbReference type="InterPro" id="IPR034428">
    <property type="entry name" value="ThiH/NoCL/HydG-like"/>
</dbReference>
<organism evidence="8 9">
    <name type="scientific">Candidatus Campylobacter infans</name>
    <dbReference type="NCBI Taxonomy" id="2561898"/>
    <lineage>
        <taxon>Bacteria</taxon>
        <taxon>Pseudomonadati</taxon>
        <taxon>Campylobacterota</taxon>
        <taxon>Epsilonproteobacteria</taxon>
        <taxon>Campylobacterales</taxon>
        <taxon>Campylobacteraceae</taxon>
        <taxon>Campylobacter</taxon>
    </lineage>
</organism>